<dbReference type="AlphaFoldDB" id="A0ABD5PZ87"/>
<organism evidence="2 3">
    <name type="scientific">Halorussus aquaticus</name>
    <dbReference type="NCBI Taxonomy" id="2953748"/>
    <lineage>
        <taxon>Archaea</taxon>
        <taxon>Methanobacteriati</taxon>
        <taxon>Methanobacteriota</taxon>
        <taxon>Stenosarchaea group</taxon>
        <taxon>Halobacteria</taxon>
        <taxon>Halobacteriales</taxon>
        <taxon>Haladaptataceae</taxon>
        <taxon>Halorussus</taxon>
    </lineage>
</organism>
<reference evidence="2 3" key="1">
    <citation type="journal article" date="2019" name="Int. J. Syst. Evol. Microbiol.">
        <title>The Global Catalogue of Microorganisms (GCM) 10K type strain sequencing project: providing services to taxonomists for standard genome sequencing and annotation.</title>
        <authorList>
            <consortium name="The Broad Institute Genomics Platform"/>
            <consortium name="The Broad Institute Genome Sequencing Center for Infectious Disease"/>
            <person name="Wu L."/>
            <person name="Ma J."/>
        </authorList>
    </citation>
    <scope>NUCLEOTIDE SEQUENCE [LARGE SCALE GENOMIC DNA]</scope>
    <source>
        <strain evidence="2 3">XZYJ18</strain>
    </source>
</reference>
<name>A0ABD5PZ87_9EURY</name>
<dbReference type="RefSeq" id="WP_254270206.1">
    <property type="nucleotide sequence ID" value="NZ_CP100401.1"/>
</dbReference>
<dbReference type="Proteomes" id="UP001595945">
    <property type="component" value="Unassembled WGS sequence"/>
</dbReference>
<dbReference type="Pfam" id="PF24035">
    <property type="entry name" value="DUF7344"/>
    <property type="match status" value="1"/>
</dbReference>
<feature type="domain" description="DUF7344" evidence="1">
    <location>
        <begin position="19"/>
        <end position="96"/>
    </location>
</feature>
<protein>
    <recommendedName>
        <fullName evidence="1">DUF7344 domain-containing protein</fullName>
    </recommendedName>
</protein>
<sequence length="115" mass="12538">MQNTTHSHAPLEQSLDTIFELVRNPRRRHAISVLSDRESTLSASELAAAVAQRMDETGRDGPPATPDEVAESLHHVHLPKMADANVVAYDPETREVSLARADAVAPFVEAAEDCQ</sequence>
<evidence type="ECO:0000313" key="3">
    <source>
        <dbReference type="Proteomes" id="UP001595945"/>
    </source>
</evidence>
<dbReference type="InterPro" id="IPR055768">
    <property type="entry name" value="DUF7344"/>
</dbReference>
<dbReference type="EMBL" id="JBHSHT010000001">
    <property type="protein sequence ID" value="MFC4823617.1"/>
    <property type="molecule type" value="Genomic_DNA"/>
</dbReference>
<dbReference type="GeneID" id="73047252"/>
<accession>A0ABD5PZ87</accession>
<comment type="caution">
    <text evidence="2">The sequence shown here is derived from an EMBL/GenBank/DDBJ whole genome shotgun (WGS) entry which is preliminary data.</text>
</comment>
<dbReference type="Gene3D" id="1.10.10.10">
    <property type="entry name" value="Winged helix-like DNA-binding domain superfamily/Winged helix DNA-binding domain"/>
    <property type="match status" value="1"/>
</dbReference>
<evidence type="ECO:0000313" key="2">
    <source>
        <dbReference type="EMBL" id="MFC4823617.1"/>
    </source>
</evidence>
<keyword evidence="3" id="KW-1185">Reference proteome</keyword>
<dbReference type="InterPro" id="IPR036388">
    <property type="entry name" value="WH-like_DNA-bd_sf"/>
</dbReference>
<evidence type="ECO:0000259" key="1">
    <source>
        <dbReference type="Pfam" id="PF24035"/>
    </source>
</evidence>
<gene>
    <name evidence="2" type="ORF">ACFO9K_05035</name>
</gene>
<proteinExistence type="predicted"/>